<proteinExistence type="predicted"/>
<dbReference type="EMBL" id="NJAI01000001">
    <property type="protein sequence ID" value="PHM58418.1"/>
    <property type="molecule type" value="Genomic_DNA"/>
</dbReference>
<keyword evidence="1" id="KW-0812">Transmembrane</keyword>
<keyword evidence="1" id="KW-1133">Transmembrane helix</keyword>
<dbReference type="RefSeq" id="WP_169928398.1">
    <property type="nucleotide sequence ID" value="NZ_CAWNQJ010000001.1"/>
</dbReference>
<keyword evidence="1" id="KW-0472">Membrane</keyword>
<evidence type="ECO:0000256" key="1">
    <source>
        <dbReference type="SAM" id="Phobius"/>
    </source>
</evidence>
<gene>
    <name evidence="3" type="ORF">Xhom_01444</name>
    <name evidence="2" type="ORF">Xhom_04698</name>
</gene>
<comment type="caution">
    <text evidence="2">The sequence shown here is derived from an EMBL/GenBank/DDBJ whole genome shotgun (WGS) entry which is preliminary data.</text>
</comment>
<name>A0A2G0PYL4_XENHO</name>
<dbReference type="EMBL" id="NJAI01000011">
    <property type="protein sequence ID" value="PHM52048.1"/>
    <property type="molecule type" value="Genomic_DNA"/>
</dbReference>
<dbReference type="Proteomes" id="UP000225433">
    <property type="component" value="Unassembled WGS sequence"/>
</dbReference>
<evidence type="ECO:0000313" key="4">
    <source>
        <dbReference type="Proteomes" id="UP000225433"/>
    </source>
</evidence>
<dbReference type="AlphaFoldDB" id="A0A2G0PYL4"/>
<dbReference type="PROSITE" id="PS51257">
    <property type="entry name" value="PROKAR_LIPOPROTEIN"/>
    <property type="match status" value="1"/>
</dbReference>
<accession>A0A2G0PYL4</accession>
<evidence type="ECO:0000313" key="3">
    <source>
        <dbReference type="EMBL" id="PHM58418.1"/>
    </source>
</evidence>
<protein>
    <submittedName>
        <fullName evidence="2">Uncharacterized protein</fullName>
    </submittedName>
</protein>
<sequence length="53" mass="5449">MKNLLIDTTALTGVGAVLAGCYLKYGLANTLIIGGALFIAYALVVARRGKHAA</sequence>
<evidence type="ECO:0000313" key="2">
    <source>
        <dbReference type="EMBL" id="PHM52048.1"/>
    </source>
</evidence>
<feature type="transmembrane region" description="Helical" evidence="1">
    <location>
        <begin position="29"/>
        <end position="46"/>
    </location>
</feature>
<reference evidence="2 4" key="1">
    <citation type="journal article" date="2017" name="Nat. Microbiol.">
        <title>Natural product diversity associated with the nematode symbionts Photorhabdus and Xenorhabdus.</title>
        <authorList>
            <person name="Tobias N.J."/>
            <person name="Wolff H."/>
            <person name="Djahanschiri B."/>
            <person name="Grundmann F."/>
            <person name="Kronenwerth M."/>
            <person name="Shi Y.M."/>
            <person name="Simonyi S."/>
            <person name="Grun P."/>
            <person name="Shapiro-Ilan D."/>
            <person name="Pidot S.J."/>
            <person name="Stinear T.P."/>
            <person name="Ebersberger I."/>
            <person name="Bode H.B."/>
        </authorList>
    </citation>
    <scope>NUCLEOTIDE SEQUENCE [LARGE SCALE GENOMIC DNA]</scope>
    <source>
        <strain evidence="2 4">DSM 17903</strain>
    </source>
</reference>
<organism evidence="2 4">
    <name type="scientific">Xenorhabdus hominickii</name>
    <dbReference type="NCBI Taxonomy" id="351679"/>
    <lineage>
        <taxon>Bacteria</taxon>
        <taxon>Pseudomonadati</taxon>
        <taxon>Pseudomonadota</taxon>
        <taxon>Gammaproteobacteria</taxon>
        <taxon>Enterobacterales</taxon>
        <taxon>Morganellaceae</taxon>
        <taxon>Xenorhabdus</taxon>
    </lineage>
</organism>